<protein>
    <submittedName>
        <fullName evidence="1">Ferredoxin</fullName>
    </submittedName>
</protein>
<evidence type="ECO:0000313" key="2">
    <source>
        <dbReference type="Proteomes" id="UP000254124"/>
    </source>
</evidence>
<reference evidence="1 2" key="1">
    <citation type="submission" date="2018-06" db="EMBL/GenBank/DDBJ databases">
        <authorList>
            <consortium name="Pathogen Informatics"/>
            <person name="Doyle S."/>
        </authorList>
    </citation>
    <scope>NUCLEOTIDE SEQUENCE [LARGE SCALE GENOMIC DNA]</scope>
    <source>
        <strain evidence="1 2">NCTC7295</strain>
    </source>
</reference>
<name>A0A379S2U3_SALER</name>
<evidence type="ECO:0000313" key="1">
    <source>
        <dbReference type="EMBL" id="SUG14951.1"/>
    </source>
</evidence>
<sequence>MHDMRGPVVPIFVSLFTGAEGDDASGRVPASLTESITPFLRCMAGTNQKQPHCKALIGVPGRKCQLRHL</sequence>
<organism evidence="1 2">
    <name type="scientific">Salmonella enterica subsp. arizonae</name>
    <dbReference type="NCBI Taxonomy" id="59203"/>
    <lineage>
        <taxon>Bacteria</taxon>
        <taxon>Pseudomonadati</taxon>
        <taxon>Pseudomonadota</taxon>
        <taxon>Gammaproteobacteria</taxon>
        <taxon>Enterobacterales</taxon>
        <taxon>Enterobacteriaceae</taxon>
        <taxon>Salmonella</taxon>
    </lineage>
</organism>
<dbReference type="AlphaFoldDB" id="A0A379S2U3"/>
<dbReference type="Proteomes" id="UP000254124">
    <property type="component" value="Unassembled WGS sequence"/>
</dbReference>
<dbReference type="EMBL" id="UGWZ01000001">
    <property type="protein sequence ID" value="SUG14951.1"/>
    <property type="molecule type" value="Genomic_DNA"/>
</dbReference>
<proteinExistence type="predicted"/>
<gene>
    <name evidence="1" type="ORF">NCTC7295_02604</name>
</gene>
<accession>A0A379S2U3</accession>